<evidence type="ECO:0000313" key="8">
    <source>
        <dbReference type="Proteomes" id="UP000267250"/>
    </source>
</evidence>
<dbReference type="PANTHER" id="PTHR46832:SF1">
    <property type="entry name" value="5'-METHYLTHIOADENOSINE_S-ADENOSYLHOMOCYSTEINE NUCLEOSIDASE"/>
    <property type="match status" value="1"/>
</dbReference>
<dbReference type="SUPFAM" id="SSF53167">
    <property type="entry name" value="Purine and uridine phosphorylases"/>
    <property type="match status" value="1"/>
</dbReference>
<evidence type="ECO:0000256" key="4">
    <source>
        <dbReference type="ARBA" id="ARBA00022801"/>
    </source>
</evidence>
<dbReference type="Proteomes" id="UP000267250">
    <property type="component" value="Chromosome"/>
</dbReference>
<evidence type="ECO:0000256" key="2">
    <source>
        <dbReference type="ARBA" id="ARBA00011974"/>
    </source>
</evidence>
<evidence type="ECO:0000256" key="1">
    <source>
        <dbReference type="ARBA" id="ARBA00004945"/>
    </source>
</evidence>
<organism evidence="7 8">
    <name type="scientific">Anoxybacter fermentans</name>
    <dbReference type="NCBI Taxonomy" id="1323375"/>
    <lineage>
        <taxon>Bacteria</taxon>
        <taxon>Bacillati</taxon>
        <taxon>Bacillota</taxon>
        <taxon>Clostridia</taxon>
        <taxon>Halanaerobiales</taxon>
        <taxon>Anoxybacter</taxon>
    </lineage>
</organism>
<dbReference type="KEGG" id="aft:BBF96_01185"/>
<dbReference type="GO" id="GO:0005829">
    <property type="term" value="C:cytosol"/>
    <property type="evidence" value="ECO:0007669"/>
    <property type="project" value="TreeGrafter"/>
</dbReference>
<dbReference type="Gene3D" id="3.40.50.1580">
    <property type="entry name" value="Nucleoside phosphorylase domain"/>
    <property type="match status" value="1"/>
</dbReference>
<dbReference type="OrthoDB" id="9792278at2"/>
<dbReference type="GO" id="GO:0008782">
    <property type="term" value="F:adenosylhomocysteine nucleosidase activity"/>
    <property type="evidence" value="ECO:0007669"/>
    <property type="project" value="UniProtKB-EC"/>
</dbReference>
<keyword evidence="4" id="KW-0378">Hydrolase</keyword>
<dbReference type="RefSeq" id="WP_127015454.1">
    <property type="nucleotide sequence ID" value="NZ_CP016379.1"/>
</dbReference>
<dbReference type="GO" id="GO:0008930">
    <property type="term" value="F:methylthioadenosine nucleosidase activity"/>
    <property type="evidence" value="ECO:0007669"/>
    <property type="project" value="InterPro"/>
</dbReference>
<gene>
    <name evidence="7" type="ORF">BBF96_01185</name>
</gene>
<dbReference type="GO" id="GO:0019509">
    <property type="term" value="P:L-methionine salvage from methylthioadenosine"/>
    <property type="evidence" value="ECO:0007669"/>
    <property type="project" value="UniProtKB-UniPathway"/>
</dbReference>
<comment type="pathway">
    <text evidence="1">Amino-acid biosynthesis; L-methionine biosynthesis via salvage pathway; S-methyl-5-thio-alpha-D-ribose 1-phosphate from S-methyl-5'-thioadenosine (hydrolase route): step 1/2.</text>
</comment>
<feature type="domain" description="Nucleoside phosphorylase" evidence="6">
    <location>
        <begin position="3"/>
        <end position="237"/>
    </location>
</feature>
<dbReference type="CDD" id="cd09008">
    <property type="entry name" value="MTAN"/>
    <property type="match status" value="1"/>
</dbReference>
<dbReference type="NCBIfam" id="NF004079">
    <property type="entry name" value="PRK05584.1"/>
    <property type="match status" value="1"/>
</dbReference>
<dbReference type="AlphaFoldDB" id="A0A3Q9HNK5"/>
<dbReference type="NCBIfam" id="TIGR01704">
    <property type="entry name" value="MTA_SAH-Nsdase"/>
    <property type="match status" value="1"/>
</dbReference>
<evidence type="ECO:0000313" key="7">
    <source>
        <dbReference type="EMBL" id="AZR72126.1"/>
    </source>
</evidence>
<dbReference type="GO" id="GO:0009164">
    <property type="term" value="P:nucleoside catabolic process"/>
    <property type="evidence" value="ECO:0007669"/>
    <property type="project" value="InterPro"/>
</dbReference>
<dbReference type="GO" id="GO:0019284">
    <property type="term" value="P:L-methionine salvage from S-adenosylmethionine"/>
    <property type="evidence" value="ECO:0007669"/>
    <property type="project" value="TreeGrafter"/>
</dbReference>
<dbReference type="EMBL" id="CP016379">
    <property type="protein sequence ID" value="AZR72126.1"/>
    <property type="molecule type" value="Genomic_DNA"/>
</dbReference>
<proteinExistence type="predicted"/>
<keyword evidence="5" id="KW-0486">Methionine biosynthesis</keyword>
<evidence type="ECO:0000256" key="5">
    <source>
        <dbReference type="ARBA" id="ARBA00023167"/>
    </source>
</evidence>
<dbReference type="Pfam" id="PF01048">
    <property type="entry name" value="PNP_UDP_1"/>
    <property type="match status" value="1"/>
</dbReference>
<reference evidence="7 8" key="1">
    <citation type="submission" date="2016-07" db="EMBL/GenBank/DDBJ databases">
        <title>Genome and transcriptome analysis of iron-reducing fermentative bacteria Anoxybacter fermentans.</title>
        <authorList>
            <person name="Zeng X."/>
            <person name="Shao Z."/>
        </authorList>
    </citation>
    <scope>NUCLEOTIDE SEQUENCE [LARGE SCALE GENOMIC DNA]</scope>
    <source>
        <strain evidence="7 8">DY22613</strain>
    </source>
</reference>
<dbReference type="EC" id="3.2.2.9" evidence="2"/>
<name>A0A3Q9HNK5_9FIRM</name>
<dbReference type="PANTHER" id="PTHR46832">
    <property type="entry name" value="5'-METHYLTHIOADENOSINE/S-ADENOSYLHOMOCYSTEINE NUCLEOSIDASE"/>
    <property type="match status" value="1"/>
</dbReference>
<sequence>MVKIGIICAFKEEAQHILQEMEIEEEVERLKTRFYKGKFMGREVVFVISGIGKVSSALCTHILIDQFGVELVIFAGIAGGLNPDLIIGDTVIATETFYHDIDWEGQGIEKNTVYSVFRTIFKTDSILIKKLKKGLSDKKLSLPSILKSLRQGKELTITFGRILTGDQVIASKKKVQQLFDKLAGDCVDMESAAVAQTCFLNDIPFLIIRTISDLADEGAMQIIKEILKPVLEVNYQILKEVLFLIDL</sequence>
<evidence type="ECO:0000256" key="3">
    <source>
        <dbReference type="ARBA" id="ARBA00022605"/>
    </source>
</evidence>
<dbReference type="UniPathway" id="UPA00904">
    <property type="reaction ID" value="UER00871"/>
</dbReference>
<dbReference type="InterPro" id="IPR010049">
    <property type="entry name" value="MTA_SAH_Nsdase"/>
</dbReference>
<keyword evidence="8" id="KW-1185">Reference proteome</keyword>
<protein>
    <recommendedName>
        <fullName evidence="2">adenosylhomocysteine nucleosidase</fullName>
        <ecNumber evidence="2">3.2.2.9</ecNumber>
    </recommendedName>
</protein>
<evidence type="ECO:0000259" key="6">
    <source>
        <dbReference type="Pfam" id="PF01048"/>
    </source>
</evidence>
<accession>A0A3Q9HNK5</accession>
<keyword evidence="3" id="KW-0028">Amino-acid biosynthesis</keyword>
<dbReference type="InterPro" id="IPR000845">
    <property type="entry name" value="Nucleoside_phosphorylase_d"/>
</dbReference>
<dbReference type="InterPro" id="IPR035994">
    <property type="entry name" value="Nucleoside_phosphorylase_sf"/>
</dbReference>